<protein>
    <recommendedName>
        <fullName evidence="2">HNH endonuclease 5 domain-containing protein</fullName>
    </recommendedName>
</protein>
<name>A0AB33JHB2_9BACT</name>
<dbReference type="AlphaFoldDB" id="A0AB33JHB2"/>
<accession>A0AB33JHB2</accession>
<dbReference type="EMBL" id="AP035789">
    <property type="protein sequence ID" value="BFO81058.1"/>
    <property type="molecule type" value="Genomic_DNA"/>
</dbReference>
<sequence>MNTKNHFSRIKTNLEILRRIGVKVPDGDFLCPECFSPFNEYEISKLTEEDVPQASLGGSRITLTCRKCNSNCGALIDVHLQEALKAREQQEFLPNTDRKVSVMVDGQRLNAKLEVGENKDLKLVVDTKRNNPKVWDDFRENKLVPNAIVDLQDTPLKHQQERVEAAIIKNAYLLLFAQTGFTLLSHSYYDCFRNVILNPDNNQLPVRLWTMQNVSCPDGVFMSENEGLKGFFVSFTLSLKKNYKFLVFIPLPKCNYDEIKNSLTNIVPGKKIKLISFDIHKDYLTDEIVIKELRKWCGLDD</sequence>
<organism evidence="1">
    <name type="scientific">Prevotella sp. GTC17262</name>
    <dbReference type="NCBI Taxonomy" id="3236797"/>
    <lineage>
        <taxon>Bacteria</taxon>
        <taxon>Pseudomonadati</taxon>
        <taxon>Bacteroidota</taxon>
        <taxon>Bacteroidia</taxon>
        <taxon>Bacteroidales</taxon>
        <taxon>Prevotellaceae</taxon>
        <taxon>Prevotella</taxon>
    </lineage>
</organism>
<gene>
    <name evidence="1" type="ORF">GTC17262_12490</name>
</gene>
<reference evidence="1" key="1">
    <citation type="submission" date="2024-07" db="EMBL/GenBank/DDBJ databases">
        <title>Complete genome sequence of Prevotella sp. YM-2024 GTC17262.</title>
        <authorList>
            <person name="Hayashi M."/>
            <person name="Muto Y."/>
            <person name="Tanaka K."/>
            <person name="Niwa H."/>
        </authorList>
    </citation>
    <scope>NUCLEOTIDE SEQUENCE</scope>
    <source>
        <strain evidence="1">GTC17262</strain>
    </source>
</reference>
<proteinExistence type="predicted"/>
<evidence type="ECO:0000313" key="1">
    <source>
        <dbReference type="EMBL" id="BFO81058.1"/>
    </source>
</evidence>
<evidence type="ECO:0008006" key="2">
    <source>
        <dbReference type="Google" id="ProtNLM"/>
    </source>
</evidence>